<dbReference type="OrthoDB" id="2384330at2759"/>
<feature type="compositionally biased region" description="Polar residues" evidence="1">
    <location>
        <begin position="527"/>
        <end position="540"/>
    </location>
</feature>
<accession>A0A9P6UMI2</accession>
<feature type="region of interest" description="Disordered" evidence="1">
    <location>
        <begin position="456"/>
        <end position="540"/>
    </location>
</feature>
<protein>
    <submittedName>
        <fullName evidence="2">Uncharacterized protein</fullName>
    </submittedName>
</protein>
<dbReference type="Proteomes" id="UP000823405">
    <property type="component" value="Unassembled WGS sequence"/>
</dbReference>
<sequence>MHFMHIHPLSLPEIILIVGKYIPLWVTRDNGFNNSILLFQPKDLIAALSVNRLFYTTLTPFLWTVCVYHHNRTQRYLGPSYRGTFSHSCYIDAQVFQKNLIHVRYLHLHRVPDIASYDNSVDKMLLVGCTDLHELRLLREDNVVYAGQLIQANPGLRRLQWTRSAEPHPYNAPKDLKVLFGLCQLRYLSLKGWAINAVYLQHILHNNADTLEELELGGFSKIVSKPRINNEWSGLDTSIFSLLTDEDQGEAAELMQGRPLLLPKVKTLHLQVCELDSRTIVCNLVRAFPALETLMLGHVDAAYALRLSRALKEFCPNLRSIQDKRVALHDETHLVTGFDEFAIVVGGCMPRNLGHLVLSRAKFVDNLAKQLISSYGDSLEVLEVRLSGVKDTQRSVDNICKVLLQCSRLRELSVYNQSRIRKGLGVSRLLLGVRTCRTLEKLSLVGFPFAVSEDSDEEVFSEEKADKDNEDDGEGEDEDEEDEEDEEGEDKEGGDEGGGGDDGHGTEVKGWRATRQSRPVFQLLPGWSQSENKSRRNMMSPSDSLKTMVFETAGELPVIKTIILNNQRFEKTSLDTV</sequence>
<feature type="compositionally biased region" description="Basic and acidic residues" evidence="1">
    <location>
        <begin position="501"/>
        <end position="510"/>
    </location>
</feature>
<comment type="caution">
    <text evidence="2">The sequence shown here is derived from an EMBL/GenBank/DDBJ whole genome shotgun (WGS) entry which is preliminary data.</text>
</comment>
<evidence type="ECO:0000313" key="3">
    <source>
        <dbReference type="Proteomes" id="UP000823405"/>
    </source>
</evidence>
<name>A0A9P6UMI2_9FUNG</name>
<gene>
    <name evidence="2" type="ORF">BGZ97_010699</name>
</gene>
<evidence type="ECO:0000313" key="2">
    <source>
        <dbReference type="EMBL" id="KAG0312917.1"/>
    </source>
</evidence>
<dbReference type="AlphaFoldDB" id="A0A9P6UMI2"/>
<dbReference type="SUPFAM" id="SSF52047">
    <property type="entry name" value="RNI-like"/>
    <property type="match status" value="1"/>
</dbReference>
<evidence type="ECO:0000256" key="1">
    <source>
        <dbReference type="SAM" id="MobiDB-lite"/>
    </source>
</evidence>
<dbReference type="InterPro" id="IPR032675">
    <property type="entry name" value="LRR_dom_sf"/>
</dbReference>
<keyword evidence="3" id="KW-1185">Reference proteome</keyword>
<dbReference type="Gene3D" id="3.80.10.10">
    <property type="entry name" value="Ribonuclease Inhibitor"/>
    <property type="match status" value="1"/>
</dbReference>
<feature type="compositionally biased region" description="Acidic residues" evidence="1">
    <location>
        <begin position="468"/>
        <end position="499"/>
    </location>
</feature>
<reference evidence="2" key="1">
    <citation type="journal article" date="2020" name="Fungal Divers.">
        <title>Resolving the Mortierellaceae phylogeny through synthesis of multi-gene phylogenetics and phylogenomics.</title>
        <authorList>
            <person name="Vandepol N."/>
            <person name="Liber J."/>
            <person name="Desiro A."/>
            <person name="Na H."/>
            <person name="Kennedy M."/>
            <person name="Barry K."/>
            <person name="Grigoriev I.V."/>
            <person name="Miller A.N."/>
            <person name="O'Donnell K."/>
            <person name="Stajich J.E."/>
            <person name="Bonito G."/>
        </authorList>
    </citation>
    <scope>NUCLEOTIDE SEQUENCE</scope>
    <source>
        <strain evidence="2">NVP60</strain>
    </source>
</reference>
<dbReference type="EMBL" id="JAAAIN010000567">
    <property type="protein sequence ID" value="KAG0312917.1"/>
    <property type="molecule type" value="Genomic_DNA"/>
</dbReference>
<proteinExistence type="predicted"/>
<organism evidence="2 3">
    <name type="scientific">Linnemannia gamsii</name>
    <dbReference type="NCBI Taxonomy" id="64522"/>
    <lineage>
        <taxon>Eukaryota</taxon>
        <taxon>Fungi</taxon>
        <taxon>Fungi incertae sedis</taxon>
        <taxon>Mucoromycota</taxon>
        <taxon>Mortierellomycotina</taxon>
        <taxon>Mortierellomycetes</taxon>
        <taxon>Mortierellales</taxon>
        <taxon>Mortierellaceae</taxon>
        <taxon>Linnemannia</taxon>
    </lineage>
</organism>